<dbReference type="SUPFAM" id="SSF54373">
    <property type="entry name" value="FAD-linked reductases, C-terminal domain"/>
    <property type="match status" value="1"/>
</dbReference>
<evidence type="ECO:0000256" key="2">
    <source>
        <dbReference type="ARBA" id="ARBA00010790"/>
    </source>
</evidence>
<dbReference type="SUPFAM" id="SSF51905">
    <property type="entry name" value="FAD/NAD(P)-binding domain"/>
    <property type="match status" value="1"/>
</dbReference>
<keyword evidence="5" id="KW-0274">FAD</keyword>
<comment type="similarity">
    <text evidence="2">Belongs to the GMC oxidoreductase family.</text>
</comment>
<dbReference type="Pfam" id="PF05199">
    <property type="entry name" value="GMC_oxred_C"/>
    <property type="match status" value="1"/>
</dbReference>
<gene>
    <name evidence="8" type="ORF">M422DRAFT_169013</name>
</gene>
<keyword evidence="4" id="KW-0732">Signal</keyword>
<dbReference type="HOGENOM" id="CLU_002865_2_2_1"/>
<dbReference type="Gene3D" id="3.30.560.10">
    <property type="entry name" value="Glucose Oxidase, domain 3"/>
    <property type="match status" value="1"/>
</dbReference>
<dbReference type="GO" id="GO:0016614">
    <property type="term" value="F:oxidoreductase activity, acting on CH-OH group of donors"/>
    <property type="evidence" value="ECO:0007669"/>
    <property type="project" value="InterPro"/>
</dbReference>
<dbReference type="Gene3D" id="3.50.50.60">
    <property type="entry name" value="FAD/NAD(P)-binding domain"/>
    <property type="match status" value="1"/>
</dbReference>
<dbReference type="EMBL" id="KN837119">
    <property type="protein sequence ID" value="KIJ43987.1"/>
    <property type="molecule type" value="Genomic_DNA"/>
</dbReference>
<comment type="cofactor">
    <cofactor evidence="1">
        <name>FAD</name>
        <dbReference type="ChEBI" id="CHEBI:57692"/>
    </cofactor>
</comment>
<dbReference type="AlphaFoldDB" id="A0A0C9VPG0"/>
<keyword evidence="3" id="KW-0285">Flavoprotein</keyword>
<sequence length="170" mass="18941">MTLICAYTHPLSRGTVHITSKDARIPPAIQPNYLANPTDLEILTKTLEFCLRLYQTKPLADFVVAPVTPPFADTTDFKKLEHYVKETLSTVHHPVGTASMLPREDGGVVDSKLLVYGTSNLRVVDCSTIPLEISCNIQSLAYAIGEKVWNFINFIDIIGLLNNKDRQRIS</sequence>
<proteinExistence type="inferred from homology"/>
<accession>A0A0C9VPG0</accession>
<dbReference type="InterPro" id="IPR036188">
    <property type="entry name" value="FAD/NAD-bd_sf"/>
</dbReference>
<evidence type="ECO:0000256" key="4">
    <source>
        <dbReference type="ARBA" id="ARBA00022729"/>
    </source>
</evidence>
<evidence type="ECO:0000313" key="8">
    <source>
        <dbReference type="EMBL" id="KIJ43987.1"/>
    </source>
</evidence>
<evidence type="ECO:0000313" key="9">
    <source>
        <dbReference type="Proteomes" id="UP000054279"/>
    </source>
</evidence>
<evidence type="ECO:0000256" key="3">
    <source>
        <dbReference type="ARBA" id="ARBA00022630"/>
    </source>
</evidence>
<evidence type="ECO:0000259" key="7">
    <source>
        <dbReference type="Pfam" id="PF05199"/>
    </source>
</evidence>
<evidence type="ECO:0000256" key="6">
    <source>
        <dbReference type="ARBA" id="ARBA00023002"/>
    </source>
</evidence>
<evidence type="ECO:0000256" key="1">
    <source>
        <dbReference type="ARBA" id="ARBA00001974"/>
    </source>
</evidence>
<dbReference type="InterPro" id="IPR007867">
    <property type="entry name" value="GMC_OxRtase_C"/>
</dbReference>
<keyword evidence="9" id="KW-1185">Reference proteome</keyword>
<protein>
    <submittedName>
        <fullName evidence="8">GMC oxidoreductase</fullName>
    </submittedName>
</protein>
<keyword evidence="6" id="KW-0560">Oxidoreductase</keyword>
<feature type="domain" description="Glucose-methanol-choline oxidoreductase C-terminal" evidence="7">
    <location>
        <begin position="10"/>
        <end position="145"/>
    </location>
</feature>
<dbReference type="PANTHER" id="PTHR11552:SF201">
    <property type="entry name" value="GLUCOSE-METHANOL-CHOLINE OXIDOREDUCTASE N-TERMINAL DOMAIN-CONTAINING PROTEIN"/>
    <property type="match status" value="1"/>
</dbReference>
<organism evidence="8 9">
    <name type="scientific">Sphaerobolus stellatus (strain SS14)</name>
    <dbReference type="NCBI Taxonomy" id="990650"/>
    <lineage>
        <taxon>Eukaryota</taxon>
        <taxon>Fungi</taxon>
        <taxon>Dikarya</taxon>
        <taxon>Basidiomycota</taxon>
        <taxon>Agaricomycotina</taxon>
        <taxon>Agaricomycetes</taxon>
        <taxon>Phallomycetidae</taxon>
        <taxon>Geastrales</taxon>
        <taxon>Sphaerobolaceae</taxon>
        <taxon>Sphaerobolus</taxon>
    </lineage>
</organism>
<dbReference type="InterPro" id="IPR012132">
    <property type="entry name" value="GMC_OxRdtase"/>
</dbReference>
<dbReference type="Proteomes" id="UP000054279">
    <property type="component" value="Unassembled WGS sequence"/>
</dbReference>
<dbReference type="OrthoDB" id="269227at2759"/>
<reference evidence="8 9" key="1">
    <citation type="submission" date="2014-06" db="EMBL/GenBank/DDBJ databases">
        <title>Evolutionary Origins and Diversification of the Mycorrhizal Mutualists.</title>
        <authorList>
            <consortium name="DOE Joint Genome Institute"/>
            <consortium name="Mycorrhizal Genomics Consortium"/>
            <person name="Kohler A."/>
            <person name="Kuo A."/>
            <person name="Nagy L.G."/>
            <person name="Floudas D."/>
            <person name="Copeland A."/>
            <person name="Barry K.W."/>
            <person name="Cichocki N."/>
            <person name="Veneault-Fourrey C."/>
            <person name="LaButti K."/>
            <person name="Lindquist E.A."/>
            <person name="Lipzen A."/>
            <person name="Lundell T."/>
            <person name="Morin E."/>
            <person name="Murat C."/>
            <person name="Riley R."/>
            <person name="Ohm R."/>
            <person name="Sun H."/>
            <person name="Tunlid A."/>
            <person name="Henrissat B."/>
            <person name="Grigoriev I.V."/>
            <person name="Hibbett D.S."/>
            <person name="Martin F."/>
        </authorList>
    </citation>
    <scope>NUCLEOTIDE SEQUENCE [LARGE SCALE GENOMIC DNA]</scope>
    <source>
        <strain evidence="8 9">SS14</strain>
    </source>
</reference>
<dbReference type="PANTHER" id="PTHR11552">
    <property type="entry name" value="GLUCOSE-METHANOL-CHOLINE GMC OXIDOREDUCTASE"/>
    <property type="match status" value="1"/>
</dbReference>
<name>A0A0C9VPG0_SPHS4</name>
<dbReference type="GO" id="GO:0050660">
    <property type="term" value="F:flavin adenine dinucleotide binding"/>
    <property type="evidence" value="ECO:0007669"/>
    <property type="project" value="InterPro"/>
</dbReference>
<evidence type="ECO:0000256" key="5">
    <source>
        <dbReference type="ARBA" id="ARBA00022827"/>
    </source>
</evidence>